<dbReference type="PATRIC" id="fig|1703780.3.peg.803"/>
<sequence>MEKRDEKLWQEAKERVDFRTHLAVYVAVNILLILIDILTSPGHIWFYWVTIFWGFGLLMHGLSTYVFPKGRAVEKEYEKLKARKKE</sequence>
<dbReference type="AlphaFoldDB" id="A0A0S8GBA9"/>
<proteinExistence type="predicted"/>
<reference evidence="3 4" key="1">
    <citation type="journal article" date="2015" name="Microbiome">
        <title>Genomic resolution of linkages in carbon, nitrogen, and sulfur cycling among widespread estuary sediment bacteria.</title>
        <authorList>
            <person name="Baker B.J."/>
            <person name="Lazar C.S."/>
            <person name="Teske A.P."/>
            <person name="Dick G.J."/>
        </authorList>
    </citation>
    <scope>NUCLEOTIDE SEQUENCE [LARGE SCALE GENOMIC DNA]</scope>
    <source>
        <strain evidence="3">SM23_60</strain>
    </source>
</reference>
<dbReference type="Pfam" id="PF13239">
    <property type="entry name" value="2TM"/>
    <property type="match status" value="1"/>
</dbReference>
<keyword evidence="1" id="KW-0812">Transmembrane</keyword>
<keyword evidence="1" id="KW-0472">Membrane</keyword>
<keyword evidence="1" id="KW-1133">Transmembrane helix</keyword>
<dbReference type="EMBL" id="LJUO01000095">
    <property type="protein sequence ID" value="KPK70325.1"/>
    <property type="molecule type" value="Genomic_DNA"/>
</dbReference>
<evidence type="ECO:0000313" key="4">
    <source>
        <dbReference type="Proteomes" id="UP000051096"/>
    </source>
</evidence>
<protein>
    <recommendedName>
        <fullName evidence="2">2TM domain-containing protein</fullName>
    </recommendedName>
</protein>
<accession>A0A0S8GBA9</accession>
<feature type="transmembrane region" description="Helical" evidence="1">
    <location>
        <begin position="45"/>
        <end position="67"/>
    </location>
</feature>
<feature type="transmembrane region" description="Helical" evidence="1">
    <location>
        <begin position="21"/>
        <end position="39"/>
    </location>
</feature>
<dbReference type="InterPro" id="IPR025698">
    <property type="entry name" value="2TM_dom"/>
</dbReference>
<evidence type="ECO:0000259" key="2">
    <source>
        <dbReference type="Pfam" id="PF13239"/>
    </source>
</evidence>
<feature type="domain" description="2TM" evidence="2">
    <location>
        <begin position="11"/>
        <end position="76"/>
    </location>
</feature>
<evidence type="ECO:0000313" key="3">
    <source>
        <dbReference type="EMBL" id="KPK70325.1"/>
    </source>
</evidence>
<evidence type="ECO:0000256" key="1">
    <source>
        <dbReference type="SAM" id="Phobius"/>
    </source>
</evidence>
<organism evidence="3 4">
    <name type="scientific">candidate division WOR_3 bacterium SM23_60</name>
    <dbReference type="NCBI Taxonomy" id="1703780"/>
    <lineage>
        <taxon>Bacteria</taxon>
        <taxon>Bacteria division WOR-3</taxon>
    </lineage>
</organism>
<name>A0A0S8GBA9_UNCW3</name>
<gene>
    <name evidence="3" type="ORF">AMJ87_09040</name>
</gene>
<dbReference type="Proteomes" id="UP000051096">
    <property type="component" value="Unassembled WGS sequence"/>
</dbReference>
<comment type="caution">
    <text evidence="3">The sequence shown here is derived from an EMBL/GenBank/DDBJ whole genome shotgun (WGS) entry which is preliminary data.</text>
</comment>